<dbReference type="EMBL" id="VTTN01000002">
    <property type="protein sequence ID" value="KAA0597155.1"/>
    <property type="molecule type" value="Genomic_DNA"/>
</dbReference>
<keyword evidence="2" id="KW-0472">Membrane</keyword>
<keyword evidence="2" id="KW-1133">Transmembrane helix</keyword>
<feature type="compositionally biased region" description="Polar residues" evidence="1">
    <location>
        <begin position="8"/>
        <end position="21"/>
    </location>
</feature>
<feature type="region of interest" description="Disordered" evidence="1">
    <location>
        <begin position="1"/>
        <end position="46"/>
    </location>
</feature>
<proteinExistence type="predicted"/>
<evidence type="ECO:0000313" key="3">
    <source>
        <dbReference type="EMBL" id="KAA0597155.1"/>
    </source>
</evidence>
<protein>
    <submittedName>
        <fullName evidence="3">Uncharacterized protein</fullName>
    </submittedName>
</protein>
<evidence type="ECO:0000256" key="2">
    <source>
        <dbReference type="SAM" id="Phobius"/>
    </source>
</evidence>
<keyword evidence="2" id="KW-0812">Transmembrane</keyword>
<evidence type="ECO:0000313" key="4">
    <source>
        <dbReference type="Proteomes" id="UP000324927"/>
    </source>
</evidence>
<name>A0A5A9GTK7_AZOLI</name>
<sequence>MPDEPPMSITSLTTPDRTIAQSDRPGQATGGRHSERMGHRPAPGPEKMRGLRLIAVWVGLTAGSWAVLGGAGYGLYTLVGSLLP</sequence>
<feature type="transmembrane region" description="Helical" evidence="2">
    <location>
        <begin position="54"/>
        <end position="76"/>
    </location>
</feature>
<organism evidence="3 4">
    <name type="scientific">Azospirillum lipoferum</name>
    <dbReference type="NCBI Taxonomy" id="193"/>
    <lineage>
        <taxon>Bacteria</taxon>
        <taxon>Pseudomonadati</taxon>
        <taxon>Pseudomonadota</taxon>
        <taxon>Alphaproteobacteria</taxon>
        <taxon>Rhodospirillales</taxon>
        <taxon>Azospirillaceae</taxon>
        <taxon>Azospirillum</taxon>
    </lineage>
</organism>
<dbReference type="Proteomes" id="UP000324927">
    <property type="component" value="Unassembled WGS sequence"/>
</dbReference>
<dbReference type="OrthoDB" id="7306202at2"/>
<reference evidence="3 4" key="1">
    <citation type="submission" date="2019-08" db="EMBL/GenBank/DDBJ databases">
        <authorList>
            <person name="Grouzdev D."/>
            <person name="Tikhonova E."/>
            <person name="Kravchenko I."/>
        </authorList>
    </citation>
    <scope>NUCLEOTIDE SEQUENCE [LARGE SCALE GENOMIC DNA]</scope>
    <source>
        <strain evidence="3 4">59b</strain>
    </source>
</reference>
<accession>A0A5A9GTK7</accession>
<evidence type="ECO:0000256" key="1">
    <source>
        <dbReference type="SAM" id="MobiDB-lite"/>
    </source>
</evidence>
<keyword evidence="4" id="KW-1185">Reference proteome</keyword>
<comment type="caution">
    <text evidence="3">The sequence shown here is derived from an EMBL/GenBank/DDBJ whole genome shotgun (WGS) entry which is preliminary data.</text>
</comment>
<dbReference type="AlphaFoldDB" id="A0A5A9GTK7"/>
<gene>
    <name evidence="3" type="ORF">FZ942_08610</name>
</gene>